<reference evidence="13 14" key="2">
    <citation type="journal article" date="2017" name="Antonie Van Leeuwenhoek">
        <title>Rhizobium rhizosphaerae sp. nov., a novel species isolated from rice rhizosphere.</title>
        <authorList>
            <person name="Zhao J.J."/>
            <person name="Zhang J."/>
            <person name="Zhang R.J."/>
            <person name="Zhang C.W."/>
            <person name="Yin H.Q."/>
            <person name="Zhang X.X."/>
        </authorList>
    </citation>
    <scope>NUCLEOTIDE SEQUENCE [LARGE SCALE GENOMIC DNA]</scope>
    <source>
        <strain evidence="13 14">ACAM 611</strain>
    </source>
</reference>
<comment type="caution">
    <text evidence="13">The sequence shown here is derived from an EMBL/GenBank/DDBJ whole genome shotgun (WGS) entry which is preliminary data.</text>
</comment>
<dbReference type="InterPro" id="IPR003538">
    <property type="entry name" value="TonB"/>
</dbReference>
<dbReference type="InterPro" id="IPR051045">
    <property type="entry name" value="TonB-dependent_transducer"/>
</dbReference>
<evidence type="ECO:0000256" key="8">
    <source>
        <dbReference type="ARBA" id="ARBA00022989"/>
    </source>
</evidence>
<keyword evidence="5 10" id="KW-0997">Cell inner membrane</keyword>
<dbReference type="GO" id="GO:0015031">
    <property type="term" value="P:protein transport"/>
    <property type="evidence" value="ECO:0007669"/>
    <property type="project" value="UniProtKB-UniRule"/>
</dbReference>
<dbReference type="PRINTS" id="PR01374">
    <property type="entry name" value="TONBPROTEIN"/>
</dbReference>
<keyword evidence="9" id="KW-0472">Membrane</keyword>
<dbReference type="AlphaFoldDB" id="H5TBC2"/>
<name>H5TBC2_9ALTE</name>
<keyword evidence="4 10" id="KW-1003">Cell membrane</keyword>
<dbReference type="NCBIfam" id="TIGR01352">
    <property type="entry name" value="tonB_Cterm"/>
    <property type="match status" value="1"/>
</dbReference>
<evidence type="ECO:0000256" key="11">
    <source>
        <dbReference type="SAM" id="MobiDB-lite"/>
    </source>
</evidence>
<evidence type="ECO:0000256" key="6">
    <source>
        <dbReference type="ARBA" id="ARBA00022692"/>
    </source>
</evidence>
<evidence type="ECO:0000256" key="1">
    <source>
        <dbReference type="ARBA" id="ARBA00004383"/>
    </source>
</evidence>
<evidence type="ECO:0000256" key="9">
    <source>
        <dbReference type="ARBA" id="ARBA00023136"/>
    </source>
</evidence>
<keyword evidence="3 10" id="KW-0813">Transport</keyword>
<comment type="function">
    <text evidence="10">Interacts with outer membrane receptor proteins that carry out high-affinity binding and energy dependent uptake into the periplasmic space of specific substrates. It could act to transduce energy from the cytoplasmic membrane to specific energy-requiring processes in the outer membrane, resulting in the release into the periplasm of ligands bound by these outer membrane proteins.</text>
</comment>
<keyword evidence="7 10" id="KW-0653">Protein transport</keyword>
<dbReference type="Pfam" id="PF03544">
    <property type="entry name" value="TonB_C"/>
    <property type="match status" value="1"/>
</dbReference>
<dbReference type="Gene3D" id="3.30.1150.10">
    <property type="match status" value="1"/>
</dbReference>
<keyword evidence="8" id="KW-1133">Transmembrane helix</keyword>
<evidence type="ECO:0000256" key="4">
    <source>
        <dbReference type="ARBA" id="ARBA00022475"/>
    </source>
</evidence>
<dbReference type="OrthoDB" id="1628901at2"/>
<dbReference type="FunFam" id="3.30.1150.10:FF:000006">
    <property type="entry name" value="Protein TonB"/>
    <property type="match status" value="1"/>
</dbReference>
<evidence type="ECO:0000256" key="3">
    <source>
        <dbReference type="ARBA" id="ARBA00022448"/>
    </source>
</evidence>
<dbReference type="PROSITE" id="PS52015">
    <property type="entry name" value="TONB_CTD"/>
    <property type="match status" value="1"/>
</dbReference>
<keyword evidence="6" id="KW-0812">Transmembrane</keyword>
<dbReference type="eggNOG" id="COG0810">
    <property type="taxonomic scope" value="Bacteria"/>
</dbReference>
<comment type="similarity">
    <text evidence="2 10">Belongs to the TonB family.</text>
</comment>
<feature type="domain" description="TonB C-terminal" evidence="12">
    <location>
        <begin position="111"/>
        <end position="205"/>
    </location>
</feature>
<evidence type="ECO:0000256" key="5">
    <source>
        <dbReference type="ARBA" id="ARBA00022519"/>
    </source>
</evidence>
<evidence type="ECO:0000256" key="7">
    <source>
        <dbReference type="ARBA" id="ARBA00022927"/>
    </source>
</evidence>
<dbReference type="GO" id="GO:0031992">
    <property type="term" value="F:energy transducer activity"/>
    <property type="evidence" value="ECO:0007669"/>
    <property type="project" value="InterPro"/>
</dbReference>
<dbReference type="GO" id="GO:0005886">
    <property type="term" value="C:plasma membrane"/>
    <property type="evidence" value="ECO:0007669"/>
    <property type="project" value="UniProtKB-SubCell"/>
</dbReference>
<dbReference type="GO" id="GO:0030288">
    <property type="term" value="C:outer membrane-bounded periplasmic space"/>
    <property type="evidence" value="ECO:0007669"/>
    <property type="project" value="InterPro"/>
</dbReference>
<dbReference type="PANTHER" id="PTHR33446">
    <property type="entry name" value="PROTEIN TONB-RELATED"/>
    <property type="match status" value="1"/>
</dbReference>
<dbReference type="STRING" id="56804.BAE46_12645"/>
<evidence type="ECO:0000256" key="2">
    <source>
        <dbReference type="ARBA" id="ARBA00006555"/>
    </source>
</evidence>
<dbReference type="PANTHER" id="PTHR33446:SF14">
    <property type="entry name" value="PROTEIN TONB"/>
    <property type="match status" value="1"/>
</dbReference>
<dbReference type="InterPro" id="IPR037682">
    <property type="entry name" value="TonB_C"/>
</dbReference>
<evidence type="ECO:0000313" key="14">
    <source>
        <dbReference type="Proteomes" id="UP000053586"/>
    </source>
</evidence>
<organism evidence="13 14">
    <name type="scientific">Glaciecola punicea ACAM 611</name>
    <dbReference type="NCBI Taxonomy" id="1121923"/>
    <lineage>
        <taxon>Bacteria</taxon>
        <taxon>Pseudomonadati</taxon>
        <taxon>Pseudomonadota</taxon>
        <taxon>Gammaproteobacteria</taxon>
        <taxon>Alteromonadales</taxon>
        <taxon>Alteromonadaceae</taxon>
        <taxon>Glaciecola</taxon>
    </lineage>
</organism>
<protein>
    <recommendedName>
        <fullName evidence="10">Protein TonB</fullName>
    </recommendedName>
</protein>
<keyword evidence="14" id="KW-1185">Reference proteome</keyword>
<evidence type="ECO:0000259" key="12">
    <source>
        <dbReference type="PROSITE" id="PS52015"/>
    </source>
</evidence>
<dbReference type="GO" id="GO:0055085">
    <property type="term" value="P:transmembrane transport"/>
    <property type="evidence" value="ECO:0007669"/>
    <property type="project" value="InterPro"/>
</dbReference>
<sequence length="205" mass="22296">MIRFIASIFLGGVVAFSLFVLMAKLIENDGVAGKPVDPPPIIDIIMADPDENLNTRVRRPPPPPPPPKEPPKVEMVEPDAAEPDANAFSINIPGIDTGSVGVNIGGIGAMMRDGDATPIVRIDPKYPPEAARDGKEGWVDLSFTINEVGGVEDVEVLEADPKRIFDREAKRALRKWKYRPKVVDGIAQRQPGLRVRLEFSLGGDD</sequence>
<dbReference type="RefSeq" id="WP_006004834.1">
    <property type="nucleotide sequence ID" value="NZ_BAET01000013.1"/>
</dbReference>
<keyword evidence="10" id="KW-0735">Signal-anchor</keyword>
<evidence type="ECO:0000313" key="13">
    <source>
        <dbReference type="EMBL" id="GAB55599.1"/>
    </source>
</evidence>
<accession>H5TBC2</accession>
<proteinExistence type="inferred from homology"/>
<dbReference type="InterPro" id="IPR006260">
    <property type="entry name" value="TonB/TolA_C"/>
</dbReference>
<dbReference type="SUPFAM" id="SSF74653">
    <property type="entry name" value="TolA/TonB C-terminal domain"/>
    <property type="match status" value="1"/>
</dbReference>
<dbReference type="GO" id="GO:0015891">
    <property type="term" value="P:siderophore transport"/>
    <property type="evidence" value="ECO:0007669"/>
    <property type="project" value="InterPro"/>
</dbReference>
<dbReference type="EMBL" id="BAET01000013">
    <property type="protein sequence ID" value="GAB55599.1"/>
    <property type="molecule type" value="Genomic_DNA"/>
</dbReference>
<evidence type="ECO:0000256" key="10">
    <source>
        <dbReference type="RuleBase" id="RU362123"/>
    </source>
</evidence>
<feature type="region of interest" description="Disordered" evidence="11">
    <location>
        <begin position="52"/>
        <end position="74"/>
    </location>
</feature>
<reference evidence="13 14" key="1">
    <citation type="journal article" date="2012" name="J. Bacteriol.">
        <title>Genome sequence of proteorhodopsin-containing sea ice bacterium Glaciecola punicea ACAM 611T.</title>
        <authorList>
            <person name="Qin Q.-L."/>
            <person name="Xie B.-B."/>
            <person name="Shu Y.-L."/>
            <person name="Rong J.-C."/>
            <person name="Zhao D.-L."/>
            <person name="Zhang X.-Y."/>
            <person name="Chen X.-L."/>
            <person name="Zhou B.-C."/>
            <person name="Zhanga Y.-Z."/>
        </authorList>
    </citation>
    <scope>NUCLEOTIDE SEQUENCE [LARGE SCALE GENOMIC DNA]</scope>
    <source>
        <strain evidence="13 14">ACAM 611</strain>
    </source>
</reference>
<dbReference type="Proteomes" id="UP000053586">
    <property type="component" value="Unassembled WGS sequence"/>
</dbReference>
<comment type="subcellular location">
    <subcellularLocation>
        <location evidence="1 10">Cell inner membrane</location>
        <topology evidence="1 10">Single-pass membrane protein</topology>
        <orientation evidence="1 10">Periplasmic side</orientation>
    </subcellularLocation>
</comment>
<gene>
    <name evidence="13" type="primary">tonB</name>
    <name evidence="13" type="ORF">GPUN_1478</name>
</gene>